<keyword evidence="1" id="KW-1133">Transmembrane helix</keyword>
<dbReference type="PANTHER" id="PTHR34368:SF1">
    <property type="entry name" value="OS01G0962200 PROTEIN"/>
    <property type="match status" value="1"/>
</dbReference>
<dbReference type="InParanoid" id="B8CF01"/>
<feature type="transmembrane region" description="Helical" evidence="1">
    <location>
        <begin position="60"/>
        <end position="80"/>
    </location>
</feature>
<feature type="signal peptide" evidence="2">
    <location>
        <begin position="1"/>
        <end position="18"/>
    </location>
</feature>
<reference evidence="3 4" key="2">
    <citation type="journal article" date="2008" name="Nature">
        <title>The Phaeodactylum genome reveals the evolutionary history of diatom genomes.</title>
        <authorList>
            <person name="Bowler C."/>
            <person name="Allen A.E."/>
            <person name="Badger J.H."/>
            <person name="Grimwood J."/>
            <person name="Jabbari K."/>
            <person name="Kuo A."/>
            <person name="Maheswari U."/>
            <person name="Martens C."/>
            <person name="Maumus F."/>
            <person name="Otillar R.P."/>
            <person name="Rayko E."/>
            <person name="Salamov A."/>
            <person name="Vandepoele K."/>
            <person name="Beszteri B."/>
            <person name="Gruber A."/>
            <person name="Heijde M."/>
            <person name="Katinka M."/>
            <person name="Mock T."/>
            <person name="Valentin K."/>
            <person name="Verret F."/>
            <person name="Berges J.A."/>
            <person name="Brownlee C."/>
            <person name="Cadoret J.P."/>
            <person name="Chiovitti A."/>
            <person name="Choi C.J."/>
            <person name="Coesel S."/>
            <person name="De Martino A."/>
            <person name="Detter J.C."/>
            <person name="Durkin C."/>
            <person name="Falciatore A."/>
            <person name="Fournet J."/>
            <person name="Haruta M."/>
            <person name="Huysman M.J."/>
            <person name="Jenkins B.D."/>
            <person name="Jiroutova K."/>
            <person name="Jorgensen R.E."/>
            <person name="Joubert Y."/>
            <person name="Kaplan A."/>
            <person name="Kroger N."/>
            <person name="Kroth P.G."/>
            <person name="La Roche J."/>
            <person name="Lindquist E."/>
            <person name="Lommer M."/>
            <person name="Martin-Jezequel V."/>
            <person name="Lopez P.J."/>
            <person name="Lucas S."/>
            <person name="Mangogna M."/>
            <person name="McGinnis K."/>
            <person name="Medlin L.K."/>
            <person name="Montsant A."/>
            <person name="Oudot-Le Secq M.P."/>
            <person name="Napoli C."/>
            <person name="Obornik M."/>
            <person name="Parker M.S."/>
            <person name="Petit J.L."/>
            <person name="Porcel B.M."/>
            <person name="Poulsen N."/>
            <person name="Robison M."/>
            <person name="Rychlewski L."/>
            <person name="Rynearson T.A."/>
            <person name="Schmutz J."/>
            <person name="Shapiro H."/>
            <person name="Siaut M."/>
            <person name="Stanley M."/>
            <person name="Sussman M.R."/>
            <person name="Taylor A.R."/>
            <person name="Vardi A."/>
            <person name="von Dassow P."/>
            <person name="Vyverman W."/>
            <person name="Willis A."/>
            <person name="Wyrwicz L.S."/>
            <person name="Rokhsar D.S."/>
            <person name="Weissenbach J."/>
            <person name="Armbrust E.V."/>
            <person name="Green B.R."/>
            <person name="Van de Peer Y."/>
            <person name="Grigoriev I.V."/>
        </authorList>
    </citation>
    <scope>NUCLEOTIDE SEQUENCE [LARGE SCALE GENOMIC DNA]</scope>
    <source>
        <strain evidence="3 4">CCMP1335</strain>
    </source>
</reference>
<gene>
    <name evidence="3" type="ORF">THAPSDRAFT_38391</name>
</gene>
<keyword evidence="1" id="KW-0472">Membrane</keyword>
<evidence type="ECO:0000313" key="4">
    <source>
        <dbReference type="Proteomes" id="UP000001449"/>
    </source>
</evidence>
<dbReference type="eggNOG" id="ENOG502QPV3">
    <property type="taxonomic scope" value="Eukaryota"/>
</dbReference>
<dbReference type="HOGENOM" id="CLU_056090_1_0_1"/>
<dbReference type="RefSeq" id="XP_002294763.1">
    <property type="nucleotide sequence ID" value="XM_002294727.1"/>
</dbReference>
<protein>
    <recommendedName>
        <fullName evidence="5">Alkaline phytoceramidase</fullName>
    </recommendedName>
</protein>
<keyword evidence="4" id="KW-1185">Reference proteome</keyword>
<dbReference type="PaxDb" id="35128-Thaps38391"/>
<dbReference type="GeneID" id="7447763"/>
<organism evidence="3 4">
    <name type="scientific">Thalassiosira pseudonana</name>
    <name type="common">Marine diatom</name>
    <name type="synonym">Cyclotella nana</name>
    <dbReference type="NCBI Taxonomy" id="35128"/>
    <lineage>
        <taxon>Eukaryota</taxon>
        <taxon>Sar</taxon>
        <taxon>Stramenopiles</taxon>
        <taxon>Ochrophyta</taxon>
        <taxon>Bacillariophyta</taxon>
        <taxon>Coscinodiscophyceae</taxon>
        <taxon>Thalassiosirophycidae</taxon>
        <taxon>Thalassiosirales</taxon>
        <taxon>Thalassiosiraceae</taxon>
        <taxon>Thalassiosira</taxon>
    </lineage>
</organism>
<dbReference type="STRING" id="35128.B8CF01"/>
<dbReference type="OMA" id="CYHGNYF"/>
<keyword evidence="1" id="KW-0812">Transmembrane</keyword>
<feature type="chain" id="PRO_5002866552" description="Alkaline phytoceramidase" evidence="2">
    <location>
        <begin position="19"/>
        <end position="272"/>
    </location>
</feature>
<dbReference type="KEGG" id="tps:THAPSDRAFT_38391"/>
<keyword evidence="2" id="KW-0732">Signal</keyword>
<name>B8CF01_THAPS</name>
<feature type="transmembrane region" description="Helical" evidence="1">
    <location>
        <begin position="101"/>
        <end position="122"/>
    </location>
</feature>
<proteinExistence type="predicted"/>
<evidence type="ECO:0000256" key="1">
    <source>
        <dbReference type="SAM" id="Phobius"/>
    </source>
</evidence>
<dbReference type="AlphaFoldDB" id="B8CF01"/>
<sequence length="272" mass="30487">ILLSSFFLFVLPIPQQKAYHNFADKRRCQCECGIPKFLPANVSTRNVRGVGFNVPNFGDVASNVVILIGGICGLVSLILLEYPNDTTTNHPSDHDDWQTKACLPIFFGSTVAISMGSTYYHWKPNNATLVWDRLPMTVAFAAIFCFMLDEYLPSHQSQNVDGIGRVLLTPLIAVGVMSVLYWSWVDDLRLYVAVSILPMFIMLLLVIFYEPKHTGKMQQLLGLALYAGAKICEDRDYEIFYFTGNRLSGHSLKHILAGLAPVVIAQMVYVRD</sequence>
<evidence type="ECO:0008006" key="5">
    <source>
        <dbReference type="Google" id="ProtNLM"/>
    </source>
</evidence>
<dbReference type="EMBL" id="CM000652">
    <property type="protein sequence ID" value="EED88123.1"/>
    <property type="molecule type" value="Genomic_DNA"/>
</dbReference>
<accession>B8CF01</accession>
<feature type="transmembrane region" description="Helical" evidence="1">
    <location>
        <begin position="164"/>
        <end position="184"/>
    </location>
</feature>
<feature type="non-terminal residue" evidence="3">
    <location>
        <position position="1"/>
    </location>
</feature>
<feature type="transmembrane region" description="Helical" evidence="1">
    <location>
        <begin position="190"/>
        <end position="209"/>
    </location>
</feature>
<evidence type="ECO:0000256" key="2">
    <source>
        <dbReference type="SAM" id="SignalP"/>
    </source>
</evidence>
<reference evidence="3 4" key="1">
    <citation type="journal article" date="2004" name="Science">
        <title>The genome of the diatom Thalassiosira pseudonana: ecology, evolution, and metabolism.</title>
        <authorList>
            <person name="Armbrust E.V."/>
            <person name="Berges J.A."/>
            <person name="Bowler C."/>
            <person name="Green B.R."/>
            <person name="Martinez D."/>
            <person name="Putnam N.H."/>
            <person name="Zhou S."/>
            <person name="Allen A.E."/>
            <person name="Apt K.E."/>
            <person name="Bechner M."/>
            <person name="Brzezinski M.A."/>
            <person name="Chaal B.K."/>
            <person name="Chiovitti A."/>
            <person name="Davis A.K."/>
            <person name="Demarest M.S."/>
            <person name="Detter J.C."/>
            <person name="Glavina T."/>
            <person name="Goodstein D."/>
            <person name="Hadi M.Z."/>
            <person name="Hellsten U."/>
            <person name="Hildebrand M."/>
            <person name="Jenkins B.D."/>
            <person name="Jurka J."/>
            <person name="Kapitonov V.V."/>
            <person name="Kroger N."/>
            <person name="Lau W.W."/>
            <person name="Lane T.W."/>
            <person name="Larimer F.W."/>
            <person name="Lippmeier J.C."/>
            <person name="Lucas S."/>
            <person name="Medina M."/>
            <person name="Montsant A."/>
            <person name="Obornik M."/>
            <person name="Parker M.S."/>
            <person name="Palenik B."/>
            <person name="Pazour G.J."/>
            <person name="Richardson P.M."/>
            <person name="Rynearson T.A."/>
            <person name="Saito M.A."/>
            <person name="Schwartz D.C."/>
            <person name="Thamatrakoln K."/>
            <person name="Valentin K."/>
            <person name="Vardi A."/>
            <person name="Wilkerson F.P."/>
            <person name="Rokhsar D.S."/>
        </authorList>
    </citation>
    <scope>NUCLEOTIDE SEQUENCE [LARGE SCALE GENOMIC DNA]</scope>
    <source>
        <strain evidence="3 4">CCMP1335</strain>
    </source>
</reference>
<evidence type="ECO:0000313" key="3">
    <source>
        <dbReference type="EMBL" id="EED88123.1"/>
    </source>
</evidence>
<dbReference type="PANTHER" id="PTHR34368">
    <property type="entry name" value="OS01G0962200 PROTEIN"/>
    <property type="match status" value="1"/>
</dbReference>
<feature type="transmembrane region" description="Helical" evidence="1">
    <location>
        <begin position="134"/>
        <end position="152"/>
    </location>
</feature>
<dbReference type="Proteomes" id="UP000001449">
    <property type="component" value="Chromosome 20"/>
</dbReference>